<dbReference type="GO" id="GO:0005829">
    <property type="term" value="C:cytosol"/>
    <property type="evidence" value="ECO:0007669"/>
    <property type="project" value="TreeGrafter"/>
</dbReference>
<evidence type="ECO:0008006" key="4">
    <source>
        <dbReference type="Google" id="ProtNLM"/>
    </source>
</evidence>
<dbReference type="Proteomes" id="UP000193642">
    <property type="component" value="Unassembled WGS sequence"/>
</dbReference>
<dbReference type="OrthoDB" id="413520at2759"/>
<feature type="region of interest" description="Disordered" evidence="1">
    <location>
        <begin position="182"/>
        <end position="205"/>
    </location>
</feature>
<dbReference type="GO" id="GO:0032991">
    <property type="term" value="C:protein-containing complex"/>
    <property type="evidence" value="ECO:0007669"/>
    <property type="project" value="TreeGrafter"/>
</dbReference>
<proteinExistence type="predicted"/>
<accession>A0A1Y2C634</accession>
<evidence type="ECO:0000313" key="2">
    <source>
        <dbReference type="EMBL" id="ORY42502.1"/>
    </source>
</evidence>
<sequence>MSKLIQTLTISGQQIQLAEDIVDKNVDLVGFIAGKAWPAANVLSEYLLWRFTHQPPRTPFRMLELGAGTGATSLFAGKAVPPLTEIFVSDLDVAVPLIAHNIQLNYPDSANILTPLALDWTQHAQTAAWLASLPPRHNNNNNNKPPIDFVFASDVVYFPELFDPLIQTLVVLASPPPSPSLPLSTTSPLAAPTPTTTPLQPTPETIHESYTQPEILLVCRIRQLEKELPFYTKLGKYFHLQPLADEEWDNGRFWSTYRGEYVMFRCVLRSQPLDSEGSDDFETMLLMNADADLFD</sequence>
<dbReference type="Pfam" id="PF10294">
    <property type="entry name" value="Methyltransf_16"/>
    <property type="match status" value="1"/>
</dbReference>
<dbReference type="STRING" id="329046.A0A1Y2C634"/>
<evidence type="ECO:0000256" key="1">
    <source>
        <dbReference type="SAM" id="MobiDB-lite"/>
    </source>
</evidence>
<dbReference type="Gene3D" id="3.40.50.150">
    <property type="entry name" value="Vaccinia Virus protein VP39"/>
    <property type="match status" value="1"/>
</dbReference>
<keyword evidence="3" id="KW-1185">Reference proteome</keyword>
<comment type="caution">
    <text evidence="2">The sequence shown here is derived from an EMBL/GenBank/DDBJ whole genome shotgun (WGS) entry which is preliminary data.</text>
</comment>
<dbReference type="InterPro" id="IPR019410">
    <property type="entry name" value="Methyltransf_16"/>
</dbReference>
<dbReference type="PANTHER" id="PTHR14614">
    <property type="entry name" value="HEPATOCELLULAR CARCINOMA-ASSOCIATED ANTIGEN"/>
    <property type="match status" value="1"/>
</dbReference>
<evidence type="ECO:0000313" key="3">
    <source>
        <dbReference type="Proteomes" id="UP000193642"/>
    </source>
</evidence>
<protein>
    <recommendedName>
        <fullName evidence="4">Methyltransferase-domain-containing protein</fullName>
    </recommendedName>
</protein>
<feature type="compositionally biased region" description="Low complexity" evidence="1">
    <location>
        <begin position="182"/>
        <end position="203"/>
    </location>
</feature>
<organism evidence="2 3">
    <name type="scientific">Rhizoclosmatium globosum</name>
    <dbReference type="NCBI Taxonomy" id="329046"/>
    <lineage>
        <taxon>Eukaryota</taxon>
        <taxon>Fungi</taxon>
        <taxon>Fungi incertae sedis</taxon>
        <taxon>Chytridiomycota</taxon>
        <taxon>Chytridiomycota incertae sedis</taxon>
        <taxon>Chytridiomycetes</taxon>
        <taxon>Chytridiales</taxon>
        <taxon>Chytriomycetaceae</taxon>
        <taxon>Rhizoclosmatium</taxon>
    </lineage>
</organism>
<gene>
    <name evidence="2" type="ORF">BCR33DRAFT_718196</name>
</gene>
<reference evidence="2 3" key="1">
    <citation type="submission" date="2016-07" db="EMBL/GenBank/DDBJ databases">
        <title>Pervasive Adenine N6-methylation of Active Genes in Fungi.</title>
        <authorList>
            <consortium name="DOE Joint Genome Institute"/>
            <person name="Mondo S.J."/>
            <person name="Dannebaum R.O."/>
            <person name="Kuo R.C."/>
            <person name="Labutti K."/>
            <person name="Haridas S."/>
            <person name="Kuo A."/>
            <person name="Salamov A."/>
            <person name="Ahrendt S.R."/>
            <person name="Lipzen A."/>
            <person name="Sullivan W."/>
            <person name="Andreopoulos W.B."/>
            <person name="Clum A."/>
            <person name="Lindquist E."/>
            <person name="Daum C."/>
            <person name="Ramamoorthy G.K."/>
            <person name="Gryganskyi A."/>
            <person name="Culley D."/>
            <person name="Magnuson J.K."/>
            <person name="James T.Y."/>
            <person name="O'Malley M.A."/>
            <person name="Stajich J.E."/>
            <person name="Spatafora J.W."/>
            <person name="Visel A."/>
            <person name="Grigoriev I.V."/>
        </authorList>
    </citation>
    <scope>NUCLEOTIDE SEQUENCE [LARGE SCALE GENOMIC DNA]</scope>
    <source>
        <strain evidence="2 3">JEL800</strain>
    </source>
</reference>
<dbReference type="SUPFAM" id="SSF53335">
    <property type="entry name" value="S-adenosyl-L-methionine-dependent methyltransferases"/>
    <property type="match status" value="1"/>
</dbReference>
<dbReference type="AlphaFoldDB" id="A0A1Y2C634"/>
<dbReference type="InterPro" id="IPR029063">
    <property type="entry name" value="SAM-dependent_MTases_sf"/>
</dbReference>
<dbReference type="PANTHER" id="PTHR14614:SF161">
    <property type="match status" value="1"/>
</dbReference>
<name>A0A1Y2C634_9FUNG</name>
<dbReference type="EMBL" id="MCGO01000028">
    <property type="protein sequence ID" value="ORY42502.1"/>
    <property type="molecule type" value="Genomic_DNA"/>
</dbReference>